<accession>A0A844LWZ8</accession>
<gene>
    <name evidence="2" type="ORF">GB996_00650</name>
</gene>
<organism evidence="2 3">
    <name type="scientific">Psychrobacter sanguinis</name>
    <dbReference type="NCBI Taxonomy" id="861445"/>
    <lineage>
        <taxon>Bacteria</taxon>
        <taxon>Pseudomonadati</taxon>
        <taxon>Pseudomonadota</taxon>
        <taxon>Gammaproteobacteria</taxon>
        <taxon>Moraxellales</taxon>
        <taxon>Moraxellaceae</taxon>
        <taxon>Psychrobacter</taxon>
    </lineage>
</organism>
<dbReference type="OrthoDB" id="6658275at2"/>
<proteinExistence type="predicted"/>
<dbReference type="AlphaFoldDB" id="A0A844LWZ8"/>
<reference evidence="2 3" key="1">
    <citation type="journal article" date="2019" name="PLoS ONE">
        <title>Pup mortality in New Zealand sea lions (Phocarctos hookeri) at Enderby Island, Auckland Islands, 2013-18.</title>
        <authorList>
            <person name="Michael S.A."/>
            <person name="Hayman D.T.S."/>
            <person name="Gray R."/>
            <person name="Zhang J."/>
            <person name="Rogers L."/>
            <person name="Roe W.D."/>
        </authorList>
    </citation>
    <scope>NUCLEOTIDE SEQUENCE [LARGE SCALE GENOMIC DNA]</scope>
    <source>
        <strain evidence="2 3">SM868</strain>
    </source>
</reference>
<dbReference type="EMBL" id="WFKQ01000001">
    <property type="protein sequence ID" value="MUG31301.1"/>
    <property type="molecule type" value="Genomic_DNA"/>
</dbReference>
<evidence type="ECO:0008006" key="4">
    <source>
        <dbReference type="Google" id="ProtNLM"/>
    </source>
</evidence>
<evidence type="ECO:0000313" key="3">
    <source>
        <dbReference type="Proteomes" id="UP000442109"/>
    </source>
</evidence>
<comment type="caution">
    <text evidence="2">The sequence shown here is derived from an EMBL/GenBank/DDBJ whole genome shotgun (WGS) entry which is preliminary data.</text>
</comment>
<evidence type="ECO:0000256" key="1">
    <source>
        <dbReference type="SAM" id="SignalP"/>
    </source>
</evidence>
<name>A0A844LWZ8_9GAMM</name>
<dbReference type="RefSeq" id="WP_155586562.1">
    <property type="nucleotide sequence ID" value="NZ_WFKQ01000001.1"/>
</dbReference>
<evidence type="ECO:0000313" key="2">
    <source>
        <dbReference type="EMBL" id="MUG31301.1"/>
    </source>
</evidence>
<sequence length="227" mass="23636">MKLFSKIALATATISIASVASAANSISGSTDFRVTLPEILVLYHWDDAHLTLTDVTTSPENDSDPREISDATTRDLSAGLSAANPYLITGDVNSNEPTGTTVLGDKISVTLKNSWAVRSLSSGDVTLALDNTGDRATLINQFNAASKITTENAKLKSTAGEGTTLTIPSGWTAVTGDINFDLNLALANNSGEYNTRGVAGQAGNTTEDNAKDTFLLTLTGHTPATGQ</sequence>
<keyword evidence="3" id="KW-1185">Reference proteome</keyword>
<keyword evidence="1" id="KW-0732">Signal</keyword>
<dbReference type="Proteomes" id="UP000442109">
    <property type="component" value="Unassembled WGS sequence"/>
</dbReference>
<feature type="chain" id="PRO_5032478089" description="MatB fimbrillin" evidence="1">
    <location>
        <begin position="23"/>
        <end position="227"/>
    </location>
</feature>
<feature type="signal peptide" evidence="1">
    <location>
        <begin position="1"/>
        <end position="22"/>
    </location>
</feature>
<protein>
    <recommendedName>
        <fullName evidence="4">MatB fimbrillin</fullName>
    </recommendedName>
</protein>